<dbReference type="AlphaFoldDB" id="A0AAV7QDB6"/>
<dbReference type="PANTHER" id="PTHR11505">
    <property type="entry name" value="L1 TRANSPOSABLE ELEMENT-RELATED"/>
    <property type="match status" value="1"/>
</dbReference>
<protein>
    <submittedName>
        <fullName evidence="1">Uncharacterized protein</fullName>
    </submittedName>
</protein>
<dbReference type="Proteomes" id="UP001066276">
    <property type="component" value="Chromosome 6"/>
</dbReference>
<dbReference type="EMBL" id="JANPWB010000010">
    <property type="protein sequence ID" value="KAJ1137501.1"/>
    <property type="molecule type" value="Genomic_DNA"/>
</dbReference>
<evidence type="ECO:0000313" key="1">
    <source>
        <dbReference type="EMBL" id="KAJ1137501.1"/>
    </source>
</evidence>
<proteinExistence type="predicted"/>
<keyword evidence="2" id="KW-1185">Reference proteome</keyword>
<dbReference type="InterPro" id="IPR004244">
    <property type="entry name" value="Transposase_22"/>
</dbReference>
<sequence>MDASQGNTMEQYTTSVAPPRRPVGLQVVQPTSTVGLLEVRLEDAEGRYRRNNVRLLGFPERAEGSAVESFVESWIKDMLQLVGLTRVFLVERAHRALVALPQPGAPPRAIITRLLSYKDRDCILRTSLESEKAIYENCKISIYPDYTNKVQNSRKGFMETKAKLRAMNIRYMLLYPARLKVLSGANHTFLSDLRKCGPGWRCGTKWLLADWRDLEAPPNGHRAPEAQTGDHMIQGGWWNLATGWRYSEMEQWRWCL</sequence>
<accession>A0AAV7QDB6</accession>
<comment type="caution">
    <text evidence="1">The sequence shown here is derived from an EMBL/GenBank/DDBJ whole genome shotgun (WGS) entry which is preliminary data.</text>
</comment>
<evidence type="ECO:0000313" key="2">
    <source>
        <dbReference type="Proteomes" id="UP001066276"/>
    </source>
</evidence>
<dbReference type="Gene3D" id="3.30.70.1820">
    <property type="entry name" value="L1 transposable element, RRM domain"/>
    <property type="match status" value="1"/>
</dbReference>
<reference evidence="1" key="1">
    <citation type="journal article" date="2022" name="bioRxiv">
        <title>Sequencing and chromosome-scale assembly of the giantPleurodeles waltlgenome.</title>
        <authorList>
            <person name="Brown T."/>
            <person name="Elewa A."/>
            <person name="Iarovenko S."/>
            <person name="Subramanian E."/>
            <person name="Araus A.J."/>
            <person name="Petzold A."/>
            <person name="Susuki M."/>
            <person name="Suzuki K.-i.T."/>
            <person name="Hayashi T."/>
            <person name="Toyoda A."/>
            <person name="Oliveira C."/>
            <person name="Osipova E."/>
            <person name="Leigh N.D."/>
            <person name="Simon A."/>
            <person name="Yun M.H."/>
        </authorList>
    </citation>
    <scope>NUCLEOTIDE SEQUENCE</scope>
    <source>
        <strain evidence="1">20211129_DDA</strain>
        <tissue evidence="1">Liver</tissue>
    </source>
</reference>
<gene>
    <name evidence="1" type="ORF">NDU88_003899</name>
</gene>
<organism evidence="1 2">
    <name type="scientific">Pleurodeles waltl</name>
    <name type="common">Iberian ribbed newt</name>
    <dbReference type="NCBI Taxonomy" id="8319"/>
    <lineage>
        <taxon>Eukaryota</taxon>
        <taxon>Metazoa</taxon>
        <taxon>Chordata</taxon>
        <taxon>Craniata</taxon>
        <taxon>Vertebrata</taxon>
        <taxon>Euteleostomi</taxon>
        <taxon>Amphibia</taxon>
        <taxon>Batrachia</taxon>
        <taxon>Caudata</taxon>
        <taxon>Salamandroidea</taxon>
        <taxon>Salamandridae</taxon>
        <taxon>Pleurodelinae</taxon>
        <taxon>Pleurodeles</taxon>
    </lineage>
</organism>
<name>A0AAV7QDB6_PLEWA</name>